<comment type="caution">
    <text evidence="14">The sequence shown here is derived from an EMBL/GenBank/DDBJ whole genome shotgun (WGS) entry which is preliminary data.</text>
</comment>
<dbReference type="InterPro" id="IPR027417">
    <property type="entry name" value="P-loop_NTPase"/>
</dbReference>
<evidence type="ECO:0000256" key="1">
    <source>
        <dbReference type="ARBA" id="ARBA00009922"/>
    </source>
</evidence>
<comment type="similarity">
    <text evidence="1">Belongs to the helicase family. UvrD subfamily.</text>
</comment>
<dbReference type="GO" id="GO:0005524">
    <property type="term" value="F:ATP binding"/>
    <property type="evidence" value="ECO:0007669"/>
    <property type="project" value="UniProtKB-UniRule"/>
</dbReference>
<evidence type="ECO:0000259" key="12">
    <source>
        <dbReference type="PROSITE" id="PS51198"/>
    </source>
</evidence>
<dbReference type="GO" id="GO:0000725">
    <property type="term" value="P:recombinational repair"/>
    <property type="evidence" value="ECO:0007669"/>
    <property type="project" value="TreeGrafter"/>
</dbReference>
<dbReference type="Gene3D" id="1.10.486.10">
    <property type="entry name" value="PCRA, domain 4"/>
    <property type="match status" value="1"/>
</dbReference>
<dbReference type="GO" id="GO:0016787">
    <property type="term" value="F:hydrolase activity"/>
    <property type="evidence" value="ECO:0007669"/>
    <property type="project" value="UniProtKB-UniRule"/>
</dbReference>
<feature type="domain" description="UvrD-like helicase ATP-binding" evidence="12">
    <location>
        <begin position="1"/>
        <end position="276"/>
    </location>
</feature>
<evidence type="ECO:0000256" key="6">
    <source>
        <dbReference type="ARBA" id="ARBA00023125"/>
    </source>
</evidence>
<dbReference type="SUPFAM" id="SSF52540">
    <property type="entry name" value="P-loop containing nucleoside triphosphate hydrolases"/>
    <property type="match status" value="1"/>
</dbReference>
<evidence type="ECO:0000256" key="4">
    <source>
        <dbReference type="ARBA" id="ARBA00022806"/>
    </source>
</evidence>
<dbReference type="PANTHER" id="PTHR11070:SF2">
    <property type="entry name" value="ATP-DEPENDENT DNA HELICASE SRS2"/>
    <property type="match status" value="1"/>
</dbReference>
<organism evidence="14 15">
    <name type="scientific">Oliverpabstia intestinalis</name>
    <dbReference type="NCBI Taxonomy" id="2606633"/>
    <lineage>
        <taxon>Bacteria</taxon>
        <taxon>Bacillati</taxon>
        <taxon>Bacillota</taxon>
        <taxon>Clostridia</taxon>
        <taxon>Lachnospirales</taxon>
        <taxon>Lachnospiraceae</taxon>
        <taxon>Oliverpabstia</taxon>
    </lineage>
</organism>
<dbReference type="Gene3D" id="1.10.10.160">
    <property type="match status" value="1"/>
</dbReference>
<dbReference type="RefSeq" id="WP_154431914.1">
    <property type="nucleotide sequence ID" value="NZ_VUMS01000008.1"/>
</dbReference>
<proteinExistence type="inferred from homology"/>
<keyword evidence="6" id="KW-0238">DNA-binding</keyword>
<dbReference type="InterPro" id="IPR000212">
    <property type="entry name" value="DNA_helicase_UvrD/REP"/>
</dbReference>
<evidence type="ECO:0000256" key="7">
    <source>
        <dbReference type="ARBA" id="ARBA00023235"/>
    </source>
</evidence>
<dbReference type="InterPro" id="IPR014017">
    <property type="entry name" value="DNA_helicase_UvrD-like_C"/>
</dbReference>
<protein>
    <recommendedName>
        <fullName evidence="9">DNA 3'-5' helicase</fullName>
        <ecNumber evidence="9">5.6.2.4</ecNumber>
    </recommendedName>
</protein>
<sequence length="620" mass="73517">MEFNREQQQAMEHKDGPMLVLAGPGSGKTEVIIRRTRKLIQNYQVAPSSILVVTFTKAAAGQMRERFLHLCGVEKSQVTFGTFHGIFYGILRQAYGITSANIAGEEIKYQILRQILQNSSLQMEDENDLLESLAREISTVKNGRIPLSHYYSASCPDEQFRKIYETYEKRLHGKRLLDFDDLLVYCYQLFQKHPDILQAWQKKFRYILIDEFQDVNQLQYDIVRLLALPENNLFLVGDDDQSIYRFRGARPEIMLQIPKDFPQLKQVILKQNYRCTGEIVEKSQNVIRWNDARYEKQLFTENDKGKPLEIRTFENESEETTWLLKQIQKDLAEGCPHKEIAILFRTNHNCRMTVERLMEYNIPFTMRDVLPNLYEHWLAKNMVAYMRLAMGGRERKDFLAVMNRPNRYLSREAFYEKEVPFEILYQFYEGKEWMCDRIEKFEHDLKMMKNMAPFAAINYIRYGIGYDQFLKEYAQYRKIKVEELYDLLREIQESAKGYKTFQEWFDSMDAYKEKLKEQSEKVRRQEGIVVSTLHSAKGLEFERVYILDVNEGCMPYQKAILDPEIEEERRMFYVGMTRAKKELHLYAVEERFGKKMEPSRFLVELEEAPKRGNGGQKNGK</sequence>
<keyword evidence="4 11" id="KW-0347">Helicase</keyword>
<keyword evidence="5 11" id="KW-0067">ATP-binding</keyword>
<evidence type="ECO:0000256" key="8">
    <source>
        <dbReference type="ARBA" id="ARBA00034617"/>
    </source>
</evidence>
<evidence type="ECO:0000313" key="15">
    <source>
        <dbReference type="Proteomes" id="UP000440513"/>
    </source>
</evidence>
<dbReference type="GO" id="GO:0033202">
    <property type="term" value="C:DNA helicase complex"/>
    <property type="evidence" value="ECO:0007669"/>
    <property type="project" value="TreeGrafter"/>
</dbReference>
<keyword evidence="7" id="KW-0413">Isomerase</keyword>
<evidence type="ECO:0000256" key="2">
    <source>
        <dbReference type="ARBA" id="ARBA00022741"/>
    </source>
</evidence>
<accession>A0A7X2P320</accession>
<evidence type="ECO:0000256" key="3">
    <source>
        <dbReference type="ARBA" id="ARBA00022801"/>
    </source>
</evidence>
<evidence type="ECO:0000256" key="10">
    <source>
        <dbReference type="ARBA" id="ARBA00048988"/>
    </source>
</evidence>
<dbReference type="InterPro" id="IPR013986">
    <property type="entry name" value="DExx_box_DNA_helicase_dom_sf"/>
</dbReference>
<dbReference type="Pfam" id="PF00580">
    <property type="entry name" value="UvrD-helicase"/>
    <property type="match status" value="1"/>
</dbReference>
<dbReference type="Gene3D" id="3.40.50.300">
    <property type="entry name" value="P-loop containing nucleotide triphosphate hydrolases"/>
    <property type="match status" value="2"/>
</dbReference>
<keyword evidence="2 11" id="KW-0547">Nucleotide-binding</keyword>
<dbReference type="PROSITE" id="PS51217">
    <property type="entry name" value="UVRD_HELICASE_CTER"/>
    <property type="match status" value="1"/>
</dbReference>
<dbReference type="GO" id="GO:0005829">
    <property type="term" value="C:cytosol"/>
    <property type="evidence" value="ECO:0007669"/>
    <property type="project" value="TreeGrafter"/>
</dbReference>
<gene>
    <name evidence="14" type="ORF">FYJ57_05540</name>
</gene>
<dbReference type="PROSITE" id="PS51198">
    <property type="entry name" value="UVRD_HELICASE_ATP_BIND"/>
    <property type="match status" value="1"/>
</dbReference>
<evidence type="ECO:0000256" key="11">
    <source>
        <dbReference type="PROSITE-ProRule" id="PRU00560"/>
    </source>
</evidence>
<dbReference type="GO" id="GO:0043138">
    <property type="term" value="F:3'-5' DNA helicase activity"/>
    <property type="evidence" value="ECO:0007669"/>
    <property type="project" value="UniProtKB-EC"/>
</dbReference>
<evidence type="ECO:0000259" key="13">
    <source>
        <dbReference type="PROSITE" id="PS51217"/>
    </source>
</evidence>
<name>A0A7X2P320_9FIRM</name>
<dbReference type="AlphaFoldDB" id="A0A7X2P320"/>
<evidence type="ECO:0000256" key="9">
    <source>
        <dbReference type="ARBA" id="ARBA00034808"/>
    </source>
</evidence>
<feature type="binding site" evidence="11">
    <location>
        <begin position="22"/>
        <end position="29"/>
    </location>
    <ligand>
        <name>ATP</name>
        <dbReference type="ChEBI" id="CHEBI:30616"/>
    </ligand>
</feature>
<reference evidence="14 15" key="1">
    <citation type="submission" date="2019-08" db="EMBL/GenBank/DDBJ databases">
        <title>In-depth cultivation of the pig gut microbiome towards novel bacterial diversity and tailored functional studies.</title>
        <authorList>
            <person name="Wylensek D."/>
            <person name="Hitch T.C.A."/>
            <person name="Clavel T."/>
        </authorList>
    </citation>
    <scope>NUCLEOTIDE SEQUENCE [LARGE SCALE GENOMIC DNA]</scope>
    <source>
        <strain evidence="14 15">BSM-380-WT-5A</strain>
    </source>
</reference>
<keyword evidence="15" id="KW-1185">Reference proteome</keyword>
<dbReference type="PANTHER" id="PTHR11070">
    <property type="entry name" value="UVRD / RECB / PCRA DNA HELICASE FAMILY MEMBER"/>
    <property type="match status" value="1"/>
</dbReference>
<comment type="catalytic activity">
    <reaction evidence="8">
        <text>Couples ATP hydrolysis with the unwinding of duplex DNA by translocating in the 3'-5' direction.</text>
        <dbReference type="EC" id="5.6.2.4"/>
    </reaction>
</comment>
<dbReference type="Proteomes" id="UP000440513">
    <property type="component" value="Unassembled WGS sequence"/>
</dbReference>
<dbReference type="CDD" id="cd17932">
    <property type="entry name" value="DEXQc_UvrD"/>
    <property type="match status" value="1"/>
</dbReference>
<dbReference type="Pfam" id="PF13361">
    <property type="entry name" value="UvrD_C"/>
    <property type="match status" value="1"/>
</dbReference>
<feature type="domain" description="UvrD-like helicase C-terminal" evidence="13">
    <location>
        <begin position="277"/>
        <end position="538"/>
    </location>
</feature>
<dbReference type="EMBL" id="VUMS01000008">
    <property type="protein sequence ID" value="MST66200.1"/>
    <property type="molecule type" value="Genomic_DNA"/>
</dbReference>
<dbReference type="EC" id="5.6.2.4" evidence="9"/>
<keyword evidence="3 11" id="KW-0378">Hydrolase</keyword>
<comment type="catalytic activity">
    <reaction evidence="10">
        <text>ATP + H2O = ADP + phosphate + H(+)</text>
        <dbReference type="Rhea" id="RHEA:13065"/>
        <dbReference type="ChEBI" id="CHEBI:15377"/>
        <dbReference type="ChEBI" id="CHEBI:15378"/>
        <dbReference type="ChEBI" id="CHEBI:30616"/>
        <dbReference type="ChEBI" id="CHEBI:43474"/>
        <dbReference type="ChEBI" id="CHEBI:456216"/>
        <dbReference type="EC" id="5.6.2.4"/>
    </reaction>
</comment>
<dbReference type="GO" id="GO:0003677">
    <property type="term" value="F:DNA binding"/>
    <property type="evidence" value="ECO:0007669"/>
    <property type="project" value="UniProtKB-KW"/>
</dbReference>
<evidence type="ECO:0000313" key="14">
    <source>
        <dbReference type="EMBL" id="MST66200.1"/>
    </source>
</evidence>
<evidence type="ECO:0000256" key="5">
    <source>
        <dbReference type="ARBA" id="ARBA00022840"/>
    </source>
</evidence>
<dbReference type="InterPro" id="IPR014016">
    <property type="entry name" value="UvrD-like_ATP-bd"/>
</dbReference>